<evidence type="ECO:0000313" key="1">
    <source>
        <dbReference type="EMBL" id="CAB4147591.1"/>
    </source>
</evidence>
<accession>A0A6J5R339</accession>
<organism evidence="3">
    <name type="scientific">uncultured Caudovirales phage</name>
    <dbReference type="NCBI Taxonomy" id="2100421"/>
    <lineage>
        <taxon>Viruses</taxon>
        <taxon>Duplodnaviria</taxon>
        <taxon>Heunggongvirae</taxon>
        <taxon>Uroviricota</taxon>
        <taxon>Caudoviricetes</taxon>
        <taxon>Peduoviridae</taxon>
        <taxon>Maltschvirus</taxon>
        <taxon>Maltschvirus maltsch</taxon>
    </lineage>
</organism>
<dbReference type="EMBL" id="LR796970">
    <property type="protein sequence ID" value="CAB4178688.1"/>
    <property type="molecule type" value="Genomic_DNA"/>
</dbReference>
<gene>
    <name evidence="2" type="ORF">UFOVP1020_29</name>
    <name evidence="3" type="ORF">UFOVP1170_24</name>
    <name evidence="4" type="ORF">UFOVP1621_21</name>
    <name evidence="1" type="ORF">UFOVP512_34</name>
</gene>
<sequence>MADLFDRYGVAPTAQGDPSAGVDLFAQYAPQGGVQDWEPQAYTGGQKAARVVGVGAQGFNDAIAGTVGAPVDVSNWLNRNIPGLRTAGQFLLGPSDATRARVEKITGSGAAPQLDQAVGGSDSIKTGLDYIATLPGRVSDVVTQRSLNPLADNRTSRMEPLNQTERITQGVGEGVGNALSIAAPFGVIARGAQTGTMTQGVAQTLASQPVMQTVAGGLGGGVTGATDNPWLGLAASAAVPLAAMAGRGIISPVTNVLTPQEQRLAAAAGREGIPLTPAQQTGSRALQQIEGTMAKIPGSSGPMQRAVGEQRQAFNSAVLQRAGVNATDASPETMARAFQTAKQTFDDLAARTTLNVDNQFVNDVTRAARDYGRRLETNVAPIFQSYMDDLAPLLQAAQSGGNPQIAGEIYATIRSDIGKTIRSNGKNPDLQRALGAVQTALDDVVERSTTGALRGEWRDARREYQALMTVDKAMRGGTQVDRSAGDIPLGALKSVVATADPAGFSRGRGQLNELARVGDFIGQRVPDSGTATRNAVANPLMWPVMLAGNVAGRAYNTAPVQNYLTNQAAGNTNLRALYGSIAAQQALEESRGGPNALRPRGAQ</sequence>
<proteinExistence type="predicted"/>
<protein>
    <submittedName>
        <fullName evidence="3">Uncharacterized protein</fullName>
    </submittedName>
</protein>
<dbReference type="EMBL" id="LR796488">
    <property type="protein sequence ID" value="CAB4147591.1"/>
    <property type="molecule type" value="Genomic_DNA"/>
</dbReference>
<dbReference type="EMBL" id="LR797115">
    <property type="protein sequence ID" value="CAB4187971.1"/>
    <property type="molecule type" value="Genomic_DNA"/>
</dbReference>
<dbReference type="EMBL" id="LR797500">
    <property type="protein sequence ID" value="CAB4220362.1"/>
    <property type="molecule type" value="Genomic_DNA"/>
</dbReference>
<reference evidence="3" key="1">
    <citation type="submission" date="2020-05" db="EMBL/GenBank/DDBJ databases">
        <authorList>
            <person name="Chiriac C."/>
            <person name="Salcher M."/>
            <person name="Ghai R."/>
            <person name="Kavagutti S V."/>
        </authorList>
    </citation>
    <scope>NUCLEOTIDE SEQUENCE</scope>
</reference>
<evidence type="ECO:0000313" key="2">
    <source>
        <dbReference type="EMBL" id="CAB4178688.1"/>
    </source>
</evidence>
<evidence type="ECO:0000313" key="3">
    <source>
        <dbReference type="EMBL" id="CAB4187971.1"/>
    </source>
</evidence>
<name>A0A6J5R339_9CAUD</name>
<evidence type="ECO:0000313" key="4">
    <source>
        <dbReference type="EMBL" id="CAB4220362.1"/>
    </source>
</evidence>